<feature type="compositionally biased region" description="Basic and acidic residues" evidence="11">
    <location>
        <begin position="1562"/>
        <end position="1572"/>
    </location>
</feature>
<feature type="compositionally biased region" description="Basic residues" evidence="11">
    <location>
        <begin position="1674"/>
        <end position="1685"/>
    </location>
</feature>
<feature type="region of interest" description="Disordered" evidence="11">
    <location>
        <begin position="1643"/>
        <end position="1693"/>
    </location>
</feature>
<keyword evidence="5 10" id="KW-0175">Coiled coil</keyword>
<dbReference type="PANTHER" id="PTHR13140:SF857">
    <property type="entry name" value="MYOSIN-11"/>
    <property type="match status" value="1"/>
</dbReference>
<reference evidence="14" key="1">
    <citation type="submission" date="2021-04" db="EMBL/GenBank/DDBJ databases">
        <authorList>
            <consortium name="Wellcome Sanger Institute Data Sharing"/>
        </authorList>
    </citation>
    <scope>NUCLEOTIDE SEQUENCE [LARGE SCALE GENOMIC DNA]</scope>
</reference>
<keyword evidence="6 9" id="KW-0518">Myosin</keyword>
<dbReference type="GeneTree" id="ENSGT00940000155421"/>
<dbReference type="Pfam" id="PF01576">
    <property type="entry name" value="Myosin_tail_1"/>
    <property type="match status" value="1"/>
</dbReference>
<evidence type="ECO:0000256" key="11">
    <source>
        <dbReference type="SAM" id="MobiDB-lite"/>
    </source>
</evidence>
<evidence type="ECO:0000256" key="10">
    <source>
        <dbReference type="SAM" id="Coils"/>
    </source>
</evidence>
<dbReference type="Gene3D" id="3.40.850.10">
    <property type="entry name" value="Kinesin motor domain"/>
    <property type="match status" value="1"/>
</dbReference>
<dbReference type="GO" id="GO:0005524">
    <property type="term" value="F:ATP binding"/>
    <property type="evidence" value="ECO:0007669"/>
    <property type="project" value="UniProtKB-UniRule"/>
</dbReference>
<dbReference type="PRINTS" id="PR00193">
    <property type="entry name" value="MYOSINHEAVY"/>
</dbReference>
<evidence type="ECO:0000256" key="4">
    <source>
        <dbReference type="ARBA" id="ARBA00022860"/>
    </source>
</evidence>
<dbReference type="Gene3D" id="1.20.120.720">
    <property type="entry name" value="Myosin VI head, motor domain, U50 subdomain"/>
    <property type="match status" value="1"/>
</dbReference>
<evidence type="ECO:0000256" key="1">
    <source>
        <dbReference type="ARBA" id="ARBA00008314"/>
    </source>
</evidence>
<keyword evidence="8 9" id="KW-0009">Actin-binding</keyword>
<feature type="region of interest" description="Disordered" evidence="11">
    <location>
        <begin position="1546"/>
        <end position="1582"/>
    </location>
</feature>
<accession>A0A671X6N3</accession>
<dbReference type="FunFam" id="1.20.120.720:FF:000002">
    <property type="entry name" value="Myosin heavy chain 10"/>
    <property type="match status" value="1"/>
</dbReference>
<dbReference type="PANTHER" id="PTHR13140">
    <property type="entry name" value="MYOSIN"/>
    <property type="match status" value="1"/>
</dbReference>
<keyword evidence="7 9" id="KW-0505">Motor protein</keyword>
<evidence type="ECO:0000313" key="15">
    <source>
        <dbReference type="Proteomes" id="UP000472265"/>
    </source>
</evidence>
<dbReference type="PROSITE" id="PS50096">
    <property type="entry name" value="IQ"/>
    <property type="match status" value="1"/>
</dbReference>
<evidence type="ECO:0000256" key="9">
    <source>
        <dbReference type="PROSITE-ProRule" id="PRU00782"/>
    </source>
</evidence>
<reference evidence="14" key="3">
    <citation type="submission" date="2025-09" db="UniProtKB">
        <authorList>
            <consortium name="Ensembl"/>
        </authorList>
    </citation>
    <scope>IDENTIFICATION</scope>
</reference>
<dbReference type="Pfam" id="PF02736">
    <property type="entry name" value="Myosin_N"/>
    <property type="match status" value="1"/>
</dbReference>
<dbReference type="FunFam" id="1.20.5.340:FF:000007">
    <property type="entry name" value="Myosin heavy chain, non-muscle"/>
    <property type="match status" value="1"/>
</dbReference>
<dbReference type="GO" id="GO:0005516">
    <property type="term" value="F:calmodulin binding"/>
    <property type="evidence" value="ECO:0007669"/>
    <property type="project" value="UniProtKB-KW"/>
</dbReference>
<evidence type="ECO:0000256" key="2">
    <source>
        <dbReference type="ARBA" id="ARBA00022741"/>
    </source>
</evidence>
<dbReference type="Proteomes" id="UP000472265">
    <property type="component" value="Chromosome 23"/>
</dbReference>
<dbReference type="FunFam" id="1.20.5.4820:FF:000002">
    <property type="entry name" value="Myosin heavy chain 10"/>
    <property type="match status" value="1"/>
</dbReference>
<feature type="compositionally biased region" description="Basic and acidic residues" evidence="11">
    <location>
        <begin position="1598"/>
        <end position="1610"/>
    </location>
</feature>
<feature type="domain" description="Myosin motor" evidence="12">
    <location>
        <begin position="79"/>
        <end position="774"/>
    </location>
</feature>
<dbReference type="Gene3D" id="1.20.5.340">
    <property type="match status" value="5"/>
</dbReference>
<dbReference type="InterPro" id="IPR004009">
    <property type="entry name" value="SH3_Myosin"/>
</dbReference>
<dbReference type="InterPro" id="IPR036961">
    <property type="entry name" value="Kinesin_motor_dom_sf"/>
</dbReference>
<dbReference type="SUPFAM" id="SSF90257">
    <property type="entry name" value="Myosin rod fragments"/>
    <property type="match status" value="5"/>
</dbReference>
<dbReference type="Gene3D" id="2.30.30.360">
    <property type="entry name" value="Myosin S1 fragment, N-terminal"/>
    <property type="match status" value="1"/>
</dbReference>
<feature type="coiled-coil region" evidence="10">
    <location>
        <begin position="1245"/>
        <end position="1391"/>
    </location>
</feature>
<dbReference type="SUPFAM" id="SSF52540">
    <property type="entry name" value="P-loop containing nucleoside triphosphate hydrolases"/>
    <property type="match status" value="1"/>
</dbReference>
<dbReference type="PROSITE" id="PS51456">
    <property type="entry name" value="MYOSIN_MOTOR"/>
    <property type="match status" value="1"/>
</dbReference>
<dbReference type="FunFam" id="3.30.70.1590:FF:000001">
    <property type="entry name" value="Myosin heavy chain"/>
    <property type="match status" value="1"/>
</dbReference>
<dbReference type="GO" id="GO:0016460">
    <property type="term" value="C:myosin II complex"/>
    <property type="evidence" value="ECO:0007669"/>
    <property type="project" value="UniProtKB-ARBA"/>
</dbReference>
<comment type="similarity">
    <text evidence="1 9">Belongs to the TRAFAC class myosin-kinesin ATPase superfamily. Myosin family.</text>
</comment>
<keyword evidence="2 9" id="KW-0547">Nucleotide-binding</keyword>
<dbReference type="GO" id="GO:0016020">
    <property type="term" value="C:membrane"/>
    <property type="evidence" value="ECO:0007669"/>
    <property type="project" value="TreeGrafter"/>
</dbReference>
<evidence type="ECO:0000256" key="7">
    <source>
        <dbReference type="ARBA" id="ARBA00023175"/>
    </source>
</evidence>
<dbReference type="GO" id="GO:0099512">
    <property type="term" value="C:supramolecular fiber"/>
    <property type="evidence" value="ECO:0007669"/>
    <property type="project" value="UniProtKB-ARBA"/>
</dbReference>
<reference evidence="14" key="2">
    <citation type="submission" date="2025-08" db="UniProtKB">
        <authorList>
            <consortium name="Ensembl"/>
        </authorList>
    </citation>
    <scope>IDENTIFICATION</scope>
</reference>
<dbReference type="CDD" id="cd01377">
    <property type="entry name" value="MYSc_class_II"/>
    <property type="match status" value="1"/>
</dbReference>
<evidence type="ECO:0000256" key="8">
    <source>
        <dbReference type="ARBA" id="ARBA00023203"/>
    </source>
</evidence>
<keyword evidence="15" id="KW-1185">Reference proteome</keyword>
<dbReference type="FunFam" id="2.30.30.360:FF:000001">
    <property type="entry name" value="Myosin heavy chain"/>
    <property type="match status" value="1"/>
</dbReference>
<dbReference type="InterPro" id="IPR001609">
    <property type="entry name" value="Myosin_head_motor_dom-like"/>
</dbReference>
<gene>
    <name evidence="14" type="primary">LOC115575914</name>
</gene>
<dbReference type="GO" id="GO:0000146">
    <property type="term" value="F:microfilament motor activity"/>
    <property type="evidence" value="ECO:0007669"/>
    <property type="project" value="TreeGrafter"/>
</dbReference>
<dbReference type="SUPFAM" id="SSF50084">
    <property type="entry name" value="Myosin S1 fragment, N-terminal domain"/>
    <property type="match status" value="1"/>
</dbReference>
<dbReference type="GO" id="GO:0051015">
    <property type="term" value="F:actin filament binding"/>
    <property type="evidence" value="ECO:0007669"/>
    <property type="project" value="InterPro"/>
</dbReference>
<feature type="region of interest" description="Actin-binding" evidence="9">
    <location>
        <begin position="652"/>
        <end position="674"/>
    </location>
</feature>
<dbReference type="SMART" id="SM00242">
    <property type="entry name" value="MYSc"/>
    <property type="match status" value="1"/>
</dbReference>
<keyword evidence="3 9" id="KW-0067">ATP-binding</keyword>
<evidence type="ECO:0000259" key="13">
    <source>
        <dbReference type="PROSITE" id="PS51844"/>
    </source>
</evidence>
<dbReference type="FunFam" id="1.20.58.530:FF:000003">
    <property type="entry name" value="Myosin heavy chain 10"/>
    <property type="match status" value="1"/>
</dbReference>
<organism evidence="14 15">
    <name type="scientific">Sparus aurata</name>
    <name type="common">Gilthead sea bream</name>
    <dbReference type="NCBI Taxonomy" id="8175"/>
    <lineage>
        <taxon>Eukaryota</taxon>
        <taxon>Metazoa</taxon>
        <taxon>Chordata</taxon>
        <taxon>Craniata</taxon>
        <taxon>Vertebrata</taxon>
        <taxon>Euteleostomi</taxon>
        <taxon>Actinopterygii</taxon>
        <taxon>Neopterygii</taxon>
        <taxon>Teleostei</taxon>
        <taxon>Neoteleostei</taxon>
        <taxon>Acanthomorphata</taxon>
        <taxon>Eupercaria</taxon>
        <taxon>Spariformes</taxon>
        <taxon>Sparidae</taxon>
        <taxon>Sparus</taxon>
    </lineage>
</organism>
<dbReference type="FunFam" id="3.40.850.10:FF:000101">
    <property type="entry name" value="Slow myosin heavy chain 2"/>
    <property type="match status" value="1"/>
</dbReference>
<name>A0A671X6N3_SPAAU</name>
<dbReference type="Gene3D" id="1.20.58.530">
    <property type="match status" value="1"/>
</dbReference>
<dbReference type="GO" id="GO:0005737">
    <property type="term" value="C:cytoplasm"/>
    <property type="evidence" value="ECO:0007669"/>
    <property type="project" value="TreeGrafter"/>
</dbReference>
<evidence type="ECO:0000256" key="6">
    <source>
        <dbReference type="ARBA" id="ARBA00023123"/>
    </source>
</evidence>
<dbReference type="Gene3D" id="1.20.5.4820">
    <property type="match status" value="1"/>
</dbReference>
<dbReference type="InterPro" id="IPR008989">
    <property type="entry name" value="Myosin_S1_N"/>
</dbReference>
<keyword evidence="4" id="KW-0112">Calmodulin-binding</keyword>
<evidence type="ECO:0000256" key="5">
    <source>
        <dbReference type="ARBA" id="ARBA00023054"/>
    </source>
</evidence>
<dbReference type="Ensembl" id="ENSSAUT00010048346.1">
    <property type="protein sequence ID" value="ENSSAUP00010045991.1"/>
    <property type="gene ID" value="ENSSAUG00010019178.1"/>
</dbReference>
<evidence type="ECO:0000313" key="14">
    <source>
        <dbReference type="Ensembl" id="ENSSAUP00010045991.1"/>
    </source>
</evidence>
<feature type="region of interest" description="Disordered" evidence="11">
    <location>
        <begin position="865"/>
        <end position="884"/>
    </location>
</feature>
<feature type="binding site" evidence="9">
    <location>
        <begin position="172"/>
        <end position="179"/>
    </location>
    <ligand>
        <name>ATP</name>
        <dbReference type="ChEBI" id="CHEBI:30616"/>
    </ligand>
</feature>
<dbReference type="GO" id="GO:0007015">
    <property type="term" value="P:actin filament organization"/>
    <property type="evidence" value="ECO:0007669"/>
    <property type="project" value="TreeGrafter"/>
</dbReference>
<protein>
    <submittedName>
        <fullName evidence="14">Myosin, heavy chain 11b, smooth muscle</fullName>
    </submittedName>
</protein>
<dbReference type="InterPro" id="IPR002928">
    <property type="entry name" value="Myosin_tail"/>
</dbReference>
<evidence type="ECO:0000256" key="3">
    <source>
        <dbReference type="ARBA" id="ARBA00022840"/>
    </source>
</evidence>
<feature type="region of interest" description="Disordered" evidence="11">
    <location>
        <begin position="1597"/>
        <end position="1625"/>
    </location>
</feature>
<sequence length="1693" mass="194705">AAQRDNKFLFLENDFRNSGVAQADWAAKKMVWVPSEREGFEQASVKEEKGDQALVELSNGQKMTVNKDDIQKMNPPKFSKVEDMAALTFLNEASVLHNLRERYFSSLIYTYSGLFCVVVNPYKMLPIYSEKIIEMYKGKKRHEVPPHIYSITDNAYRNMMQDREDQSILCTGESGAGKTENTKKVIQYLAVVASSHKGKKDGELEKQLLQANPILEAFGNAKTIKNDNSSRFGKFIKLNFDVTGYIVGANIDTYLLEKSRCIRQANTERAFHIFYYMVAGAKDKMREELLLEDFSCYRFLVAGHVEIPGQEDDIMFDETLEAMEIMGFTEEERIGMFKVVSTVLQLGNIKFEKERNSEQATMPDNTAAQKVCHLQGINVTDFTRAILTPRIKVGREVVQKAQTKQQADFAVEALAKAMYERLFRWILARVNKTLDKSKRQSSSFLGILDIAGFEIFEDNSFEQLCINYTNERLQQLFNHTMFILEQEEYKREGIEWNFIDFGLDLLPCIELIERPNNPPGILALLDEECWFPKATDVSFVDKLQNAHSGHSKFSKPKQHKDKLMFSVLHYAGKVDYNAANWLTKNMDPLNDNVTALLNNSSSNFIQDLWKDADRVVGLDTLTKMSESSAPVASTKSKKGMFRTVGQLYKESLGKLMTTLHNTQPNFVRCIIPNHEKRAGKMDSNLVLEQLRCNGVLEGIRICRQGFPNRIVFQEFRQRYEILAANAIPKGFMDGKQACCLMVKHLDLDTNLYRIGQSKMFFRTGVLAQLEEERDLKLTVVIIAFQGQARGFLARKAFSKRQQQLTAMKVIQRNCACYLKLKNWQWWRLFTKVKPLLQVTRQEEEMGQKDEELKAAKEVAAKSEAELKDISQKHTQEEERSLSLQQERKDMEQQLQLMESHIAEEEDARQKLQLEKVAVEGKVKKLEEDVLLMEDQNIKLQKERKLLEERLADMTSNLAEEEEKSKNLTKLKAKHESMISDLEVRMKKEEKGRQDMEKAKRKVEAELADLQEQHADLQAQLAELRAQLAAKEEELQATQARLEDECNQRGMAVKRVRELEALLQEMQEDLEAERAARGKVEAARRDLGEELNALRTELEDSLDTTAAQQELRAKREQEVALLKKAMEDEGRSHDAQVQDLRQKHSQAVEELSEQLEQAKRVRAGLEKAKQTLEKETADLSADLRSLASAKQDVEHKKKKVEGQLNDLHSRFNESERQRTELGERVSKMTVELDSVTSVLNDAEGKNIKLSKDVSALTSQLQDAQELLSEETRQKLNLSGRLRQMEDDRNSLMEQLEEETEAKRGVERQVSSLNMQLSDYKKKLDEMSGTVEMLEESKKRLQRDLEAANGEYEEKASAYDKLEKSRIRLQQELEDVLMDLDSQRQLVSNLEKKQKKFDQMLAEERAVSSKFADERDRAEADVREKETRVLALARALDDSQNALEEAEKSMKGLRAEMEDLISSKDDVGKNVHDLEKAKRGLEAIVDEMRTQMEELEDELQVAEDAKLRLEVNTQALRAQHERELHARDEMGEEKRKQLLKQVRELEAELEEERKQRGQATGSKKKLEGELKDMEDQLEATSRGRDEAIKQLRKIQGQVKDLQRELEDSRASQKEVLASARESERRSKVMEADIVQLHEMLAAAERARKQAETERDELAEELASNSSGNAAWTRRSASWRRSWRKSRPTWRVSTTG</sequence>
<dbReference type="Gene3D" id="1.10.10.820">
    <property type="match status" value="1"/>
</dbReference>
<feature type="domain" description="Myosin N-terminal SH3-like" evidence="13">
    <location>
        <begin position="26"/>
        <end position="75"/>
    </location>
</feature>
<evidence type="ECO:0000259" key="12">
    <source>
        <dbReference type="PROSITE" id="PS51456"/>
    </source>
</evidence>
<dbReference type="Pfam" id="PF00063">
    <property type="entry name" value="Myosin_head"/>
    <property type="match status" value="1"/>
</dbReference>
<proteinExistence type="inferred from homology"/>
<dbReference type="InterPro" id="IPR027417">
    <property type="entry name" value="P-loop_NTPase"/>
</dbReference>
<dbReference type="PROSITE" id="PS51844">
    <property type="entry name" value="SH3_LIKE"/>
    <property type="match status" value="1"/>
</dbReference>